<dbReference type="GO" id="GO:0016791">
    <property type="term" value="F:phosphatase activity"/>
    <property type="evidence" value="ECO:0007669"/>
    <property type="project" value="TreeGrafter"/>
</dbReference>
<dbReference type="PANTHER" id="PTHR19288">
    <property type="entry name" value="4-NITROPHENYLPHOSPHATASE-RELATED"/>
    <property type="match status" value="1"/>
</dbReference>
<dbReference type="SUPFAM" id="SSF56784">
    <property type="entry name" value="HAD-like"/>
    <property type="match status" value="1"/>
</dbReference>
<keyword evidence="2" id="KW-1185">Reference proteome</keyword>
<dbReference type="GO" id="GO:0005737">
    <property type="term" value="C:cytoplasm"/>
    <property type="evidence" value="ECO:0007669"/>
    <property type="project" value="TreeGrafter"/>
</dbReference>
<evidence type="ECO:0000313" key="2">
    <source>
        <dbReference type="Proteomes" id="UP000199118"/>
    </source>
</evidence>
<dbReference type="OrthoDB" id="9791073at2"/>
<dbReference type="InterPro" id="IPR006356">
    <property type="entry name" value="HAD-SF_hydro_IIA_hyp3"/>
</dbReference>
<dbReference type="Pfam" id="PF13344">
    <property type="entry name" value="Hydrolase_6"/>
    <property type="match status" value="1"/>
</dbReference>
<organism evidence="1 2">
    <name type="scientific">Albimonas donghaensis</name>
    <dbReference type="NCBI Taxonomy" id="356660"/>
    <lineage>
        <taxon>Bacteria</taxon>
        <taxon>Pseudomonadati</taxon>
        <taxon>Pseudomonadota</taxon>
        <taxon>Alphaproteobacteria</taxon>
        <taxon>Rhodobacterales</taxon>
        <taxon>Paracoccaceae</taxon>
        <taxon>Albimonas</taxon>
    </lineage>
</organism>
<dbReference type="Gene3D" id="3.40.50.1000">
    <property type="entry name" value="HAD superfamily/HAD-like"/>
    <property type="match status" value="2"/>
</dbReference>
<gene>
    <name evidence="1" type="ORF">SAMN05444336_103458</name>
</gene>
<accession>A0A1H2ZDA0</accession>
<dbReference type="PANTHER" id="PTHR19288:SF90">
    <property type="entry name" value="OS08G0542600 PROTEIN"/>
    <property type="match status" value="1"/>
</dbReference>
<dbReference type="Pfam" id="PF13242">
    <property type="entry name" value="Hydrolase_like"/>
    <property type="match status" value="1"/>
</dbReference>
<proteinExistence type="predicted"/>
<dbReference type="EMBL" id="FNMZ01000003">
    <property type="protein sequence ID" value="SDX15305.1"/>
    <property type="molecule type" value="Genomic_DNA"/>
</dbReference>
<sequence>MTQIIESLSELDGRYDVLFCDLWGCVHDGRKVYPAAAEALRAYRARGGIVVLMTNAPRPEFSVARHLERLGATEDMRDAIVSSGDSALLSVNAGDWGRRVFHIGAAKDEAFFETAQVERVSLDEADSVIVTGLVDDHAETPDDYADQLAAARARGLRLLSANPDIHVDVGERRLWCAGGLAQAYEALGGETEAYGKPHAPIYALGRRLAAEAAGREIDDSRILCVGDGVGTDIAGAAAQGLDALFVSGGLAASVCGEDPEHPVPSRLKAFLDANHAAPQYTIGRLR</sequence>
<protein>
    <submittedName>
        <fullName evidence="1">HAD-superfamily class IIA hydrolase, TIGR01459</fullName>
    </submittedName>
</protein>
<dbReference type="Proteomes" id="UP000199118">
    <property type="component" value="Unassembled WGS sequence"/>
</dbReference>
<dbReference type="InterPro" id="IPR023214">
    <property type="entry name" value="HAD_sf"/>
</dbReference>
<name>A0A1H2ZDA0_9RHOB</name>
<dbReference type="STRING" id="356660.SAMN05444336_103458"/>
<dbReference type="InterPro" id="IPR006357">
    <property type="entry name" value="HAD-SF_hydro_IIA"/>
</dbReference>
<keyword evidence="1" id="KW-0378">Hydrolase</keyword>
<dbReference type="NCBIfam" id="TIGR01459">
    <property type="entry name" value="HAD-SF-IIA-hyp4"/>
    <property type="match status" value="1"/>
</dbReference>
<dbReference type="InterPro" id="IPR036412">
    <property type="entry name" value="HAD-like_sf"/>
</dbReference>
<dbReference type="AlphaFoldDB" id="A0A1H2ZDA0"/>
<evidence type="ECO:0000313" key="1">
    <source>
        <dbReference type="EMBL" id="SDX15305.1"/>
    </source>
</evidence>
<dbReference type="CDD" id="cd07525">
    <property type="entry name" value="HAD_like"/>
    <property type="match status" value="1"/>
</dbReference>
<dbReference type="RefSeq" id="WP_092681905.1">
    <property type="nucleotide sequence ID" value="NZ_FNMZ01000003.1"/>
</dbReference>
<dbReference type="NCBIfam" id="TIGR01460">
    <property type="entry name" value="HAD-SF-IIA"/>
    <property type="match status" value="1"/>
</dbReference>
<reference evidence="1 2" key="1">
    <citation type="submission" date="2016-10" db="EMBL/GenBank/DDBJ databases">
        <authorList>
            <person name="de Groot N.N."/>
        </authorList>
    </citation>
    <scope>NUCLEOTIDE SEQUENCE [LARGE SCALE GENOMIC DNA]</scope>
    <source>
        <strain evidence="1 2">DSM 17890</strain>
    </source>
</reference>